<feature type="region of interest" description="Disordered" evidence="1">
    <location>
        <begin position="1"/>
        <end position="27"/>
    </location>
</feature>
<evidence type="ECO:0000313" key="3">
    <source>
        <dbReference type="EMBL" id="KAF4706429.1"/>
    </source>
</evidence>
<organism evidence="3 4">
    <name type="scientific">Perkinsus olseni</name>
    <name type="common">Perkinsus atlanticus</name>
    <dbReference type="NCBI Taxonomy" id="32597"/>
    <lineage>
        <taxon>Eukaryota</taxon>
        <taxon>Sar</taxon>
        <taxon>Alveolata</taxon>
        <taxon>Perkinsozoa</taxon>
        <taxon>Perkinsea</taxon>
        <taxon>Perkinsida</taxon>
        <taxon>Perkinsidae</taxon>
        <taxon>Perkinsus</taxon>
    </lineage>
</organism>
<name>A0A7J6QCY6_PEROL</name>
<dbReference type="InterPro" id="IPR023801">
    <property type="entry name" value="His_deacetylse_dom"/>
</dbReference>
<comment type="caution">
    <text evidence="3">The sequence shown here is derived from an EMBL/GenBank/DDBJ whole genome shotgun (WGS) entry which is preliminary data.</text>
</comment>
<evidence type="ECO:0000259" key="2">
    <source>
        <dbReference type="Pfam" id="PF00850"/>
    </source>
</evidence>
<dbReference type="Gene3D" id="3.40.800.20">
    <property type="entry name" value="Histone deacetylase domain"/>
    <property type="match status" value="1"/>
</dbReference>
<dbReference type="Proteomes" id="UP000553632">
    <property type="component" value="Unassembled WGS sequence"/>
</dbReference>
<feature type="non-terminal residue" evidence="3">
    <location>
        <position position="1"/>
    </location>
</feature>
<proteinExistence type="predicted"/>
<dbReference type="SUPFAM" id="SSF52768">
    <property type="entry name" value="Arginase/deacetylase"/>
    <property type="match status" value="1"/>
</dbReference>
<evidence type="ECO:0000256" key="1">
    <source>
        <dbReference type="SAM" id="MobiDB-lite"/>
    </source>
</evidence>
<protein>
    <recommendedName>
        <fullName evidence="2">Histone deacetylase domain-containing protein</fullName>
    </recommendedName>
</protein>
<reference evidence="3 4" key="1">
    <citation type="submission" date="2020-04" db="EMBL/GenBank/DDBJ databases">
        <title>Perkinsus olseni comparative genomics.</title>
        <authorList>
            <person name="Bogema D.R."/>
        </authorList>
    </citation>
    <scope>NUCLEOTIDE SEQUENCE [LARGE SCALE GENOMIC DNA]</scope>
    <source>
        <strain evidence="3 4">ATCC PRA-207</strain>
    </source>
</reference>
<gene>
    <name evidence="3" type="ORF">FOZ63_022240</name>
</gene>
<dbReference type="InterPro" id="IPR037138">
    <property type="entry name" value="His_deacetylse_dom_sf"/>
</dbReference>
<dbReference type="EMBL" id="JABANO010033673">
    <property type="protein sequence ID" value="KAF4706429.1"/>
    <property type="molecule type" value="Genomic_DNA"/>
</dbReference>
<accession>A0A7J6QCY6</accession>
<dbReference type="Pfam" id="PF00850">
    <property type="entry name" value="Hist_deacetyl"/>
    <property type="match status" value="1"/>
</dbReference>
<keyword evidence="4" id="KW-1185">Reference proteome</keyword>
<dbReference type="AlphaFoldDB" id="A0A7J6QCY6"/>
<dbReference type="InterPro" id="IPR023696">
    <property type="entry name" value="Ureohydrolase_dom_sf"/>
</dbReference>
<feature type="non-terminal residue" evidence="3">
    <location>
        <position position="137"/>
    </location>
</feature>
<feature type="domain" description="Histone deacetylase" evidence="2">
    <location>
        <begin position="23"/>
        <end position="76"/>
    </location>
</feature>
<sequence length="137" mass="15084">AHTDLGEPYNRLAPTETQAGRQASGARGMNLNFEMREGDGDREYTDVVTQITRPVLEQWKPDILLLLCGFDALDHSQSQFKYQGPGMDCRLSPECHFVGENTPLIADVTEKASGSDGYTPTSPPASTTAKYYAVLRE</sequence>
<evidence type="ECO:0000313" key="4">
    <source>
        <dbReference type="Proteomes" id="UP000553632"/>
    </source>
</evidence>